<sequence>MTPLPPCPPVGNGFPEGYFTIKCPGSQGRVLDVRGGDVADGAEIIIYKDKTHKFRKSAQNQLFFVDKHGTLRSKASGHAVGYDSKGHRLVLRKSPHADLPKFSYCERSREVLVRLPGMEEKPYLMAALPMAAPKDTKVDVPHVVEALGYFGLSPGFPDPEKLTAHNKSCKSLVDDDEIGGEADVDDHHEKMREVRIIQKDDKSVRDRRQWEVKVIPESWAEWTESLLHV</sequence>
<proteinExistence type="predicted"/>
<dbReference type="Proteomes" id="UP001383192">
    <property type="component" value="Unassembled WGS sequence"/>
</dbReference>
<dbReference type="InterPro" id="IPR035992">
    <property type="entry name" value="Ricin_B-like_lectins"/>
</dbReference>
<keyword evidence="2" id="KW-1185">Reference proteome</keyword>
<dbReference type="AlphaFoldDB" id="A0AAW0E0Z8"/>
<evidence type="ECO:0000313" key="2">
    <source>
        <dbReference type="Proteomes" id="UP001383192"/>
    </source>
</evidence>
<dbReference type="Gene3D" id="2.80.10.50">
    <property type="match status" value="1"/>
</dbReference>
<protein>
    <submittedName>
        <fullName evidence="1">Uncharacterized protein</fullName>
    </submittedName>
</protein>
<name>A0AAW0E0Z8_9AGAR</name>
<gene>
    <name evidence="1" type="ORF">VNI00_002142</name>
</gene>
<comment type="caution">
    <text evidence="1">The sequence shown here is derived from an EMBL/GenBank/DDBJ whole genome shotgun (WGS) entry which is preliminary data.</text>
</comment>
<reference evidence="1 2" key="1">
    <citation type="submission" date="2024-01" db="EMBL/GenBank/DDBJ databases">
        <title>A draft genome for a cacao thread blight-causing isolate of Paramarasmius palmivorus.</title>
        <authorList>
            <person name="Baruah I.K."/>
            <person name="Bukari Y."/>
            <person name="Amoako-Attah I."/>
            <person name="Meinhardt L.W."/>
            <person name="Bailey B.A."/>
            <person name="Cohen S.P."/>
        </authorList>
    </citation>
    <scope>NUCLEOTIDE SEQUENCE [LARGE SCALE GENOMIC DNA]</scope>
    <source>
        <strain evidence="1 2">GH-12</strain>
    </source>
</reference>
<accession>A0AAW0E0Z8</accession>
<dbReference type="SUPFAM" id="SSF50370">
    <property type="entry name" value="Ricin B-like lectins"/>
    <property type="match status" value="1"/>
</dbReference>
<evidence type="ECO:0000313" key="1">
    <source>
        <dbReference type="EMBL" id="KAK7058508.1"/>
    </source>
</evidence>
<organism evidence="1 2">
    <name type="scientific">Paramarasmius palmivorus</name>
    <dbReference type="NCBI Taxonomy" id="297713"/>
    <lineage>
        <taxon>Eukaryota</taxon>
        <taxon>Fungi</taxon>
        <taxon>Dikarya</taxon>
        <taxon>Basidiomycota</taxon>
        <taxon>Agaricomycotina</taxon>
        <taxon>Agaricomycetes</taxon>
        <taxon>Agaricomycetidae</taxon>
        <taxon>Agaricales</taxon>
        <taxon>Marasmiineae</taxon>
        <taxon>Marasmiaceae</taxon>
        <taxon>Paramarasmius</taxon>
    </lineage>
</organism>
<dbReference type="EMBL" id="JAYKXP010000005">
    <property type="protein sequence ID" value="KAK7058508.1"/>
    <property type="molecule type" value="Genomic_DNA"/>
</dbReference>